<evidence type="ECO:0000313" key="1">
    <source>
        <dbReference type="EMBL" id="SHG51855.1"/>
    </source>
</evidence>
<dbReference type="NCBIfam" id="TIGR02436">
    <property type="entry name" value="four helix bundle protein"/>
    <property type="match status" value="1"/>
</dbReference>
<dbReference type="Proteomes" id="UP000184112">
    <property type="component" value="Unassembled WGS sequence"/>
</dbReference>
<protein>
    <submittedName>
        <fullName evidence="1">Four helix bundle protein</fullName>
    </submittedName>
</protein>
<reference evidence="1 2" key="1">
    <citation type="submission" date="2016-11" db="EMBL/GenBank/DDBJ databases">
        <authorList>
            <person name="Jaros S."/>
            <person name="Januszkiewicz K."/>
            <person name="Wedrychowicz H."/>
        </authorList>
    </citation>
    <scope>NUCLEOTIDE SEQUENCE [LARGE SCALE GENOMIC DNA]</scope>
    <source>
        <strain evidence="1 2">DSM 6792</strain>
    </source>
</reference>
<dbReference type="PANTHER" id="PTHR38471">
    <property type="entry name" value="FOUR HELIX BUNDLE PROTEIN"/>
    <property type="match status" value="1"/>
</dbReference>
<dbReference type="EMBL" id="FQWH01000003">
    <property type="protein sequence ID" value="SHG51855.1"/>
    <property type="molecule type" value="Genomic_DNA"/>
</dbReference>
<dbReference type="PANTHER" id="PTHR38471:SF2">
    <property type="entry name" value="FOUR HELIX BUNDLE PROTEIN"/>
    <property type="match status" value="1"/>
</dbReference>
<dbReference type="InterPro" id="IPR012657">
    <property type="entry name" value="23S_rRNA-intervening_sequence"/>
</dbReference>
<accession>A0A1M5KGM7</accession>
<name>A0A1M5KGM7_FLAJO</name>
<dbReference type="PIRSF" id="PIRSF035652">
    <property type="entry name" value="CHP02436"/>
    <property type="match status" value="1"/>
</dbReference>
<evidence type="ECO:0000313" key="2">
    <source>
        <dbReference type="Proteomes" id="UP000184112"/>
    </source>
</evidence>
<gene>
    <name evidence="1" type="ORF">SAMN05444388_10366</name>
</gene>
<sequence length="125" mass="14402">MKNNVVKNKSFDFAVRIIRLYQYLNNDKKEFILSKQLLRSATSVGAIIREAEHAESKSDFIHKFSIAQKEANETVYWLELLKATDYLNEKEFENINNDAISILKLITSILKTSKNSSIKKTSSIN</sequence>
<dbReference type="Pfam" id="PF05635">
    <property type="entry name" value="23S_rRNA_IVP"/>
    <property type="match status" value="1"/>
</dbReference>
<dbReference type="InterPro" id="IPR036583">
    <property type="entry name" value="23S_rRNA_IVS_sf"/>
</dbReference>
<dbReference type="RefSeq" id="WP_073408871.1">
    <property type="nucleotide sequence ID" value="NZ_FQWH01000003.1"/>
</dbReference>
<dbReference type="Gene3D" id="1.20.1440.60">
    <property type="entry name" value="23S rRNA-intervening sequence"/>
    <property type="match status" value="1"/>
</dbReference>
<dbReference type="SUPFAM" id="SSF158446">
    <property type="entry name" value="IVS-encoded protein-like"/>
    <property type="match status" value="1"/>
</dbReference>
<proteinExistence type="predicted"/>
<organism evidence="1 2">
    <name type="scientific">Flavobacterium johnsoniae</name>
    <name type="common">Cytophaga johnsonae</name>
    <dbReference type="NCBI Taxonomy" id="986"/>
    <lineage>
        <taxon>Bacteria</taxon>
        <taxon>Pseudomonadati</taxon>
        <taxon>Bacteroidota</taxon>
        <taxon>Flavobacteriia</taxon>
        <taxon>Flavobacteriales</taxon>
        <taxon>Flavobacteriaceae</taxon>
        <taxon>Flavobacterium</taxon>
    </lineage>
</organism>
<dbReference type="AlphaFoldDB" id="A0A1M5KGM7"/>